<dbReference type="RefSeq" id="WP_114018146.1">
    <property type="nucleotide sequence ID" value="NZ_QOIM01000042.1"/>
</dbReference>
<proteinExistence type="predicted"/>
<evidence type="ECO:0008006" key="4">
    <source>
        <dbReference type="Google" id="ProtNLM"/>
    </source>
</evidence>
<keyword evidence="1" id="KW-0812">Transmembrane</keyword>
<organism evidence="2 3">
    <name type="scientific">Streptomyces reniochalinae</name>
    <dbReference type="NCBI Taxonomy" id="2250578"/>
    <lineage>
        <taxon>Bacteria</taxon>
        <taxon>Bacillati</taxon>
        <taxon>Actinomycetota</taxon>
        <taxon>Actinomycetes</taxon>
        <taxon>Kitasatosporales</taxon>
        <taxon>Streptomycetaceae</taxon>
        <taxon>Streptomyces</taxon>
    </lineage>
</organism>
<comment type="caution">
    <text evidence="2">The sequence shown here is derived from an EMBL/GenBank/DDBJ whole genome shotgun (WGS) entry which is preliminary data.</text>
</comment>
<dbReference type="OrthoDB" id="4324955at2"/>
<evidence type="ECO:0000313" key="2">
    <source>
        <dbReference type="EMBL" id="RCG14580.1"/>
    </source>
</evidence>
<dbReference type="AlphaFoldDB" id="A0A367EBG5"/>
<dbReference type="EMBL" id="QOIM01000042">
    <property type="protein sequence ID" value="RCG14580.1"/>
    <property type="molecule type" value="Genomic_DNA"/>
</dbReference>
<keyword evidence="1" id="KW-1133">Transmembrane helix</keyword>
<accession>A0A367EBG5</accession>
<dbReference type="Proteomes" id="UP000253507">
    <property type="component" value="Unassembled WGS sequence"/>
</dbReference>
<keyword evidence="1" id="KW-0472">Membrane</keyword>
<protein>
    <recommendedName>
        <fullName evidence="4">Flp family type IVb pilin</fullName>
    </recommendedName>
</protein>
<gene>
    <name evidence="2" type="ORF">DQ392_25940</name>
</gene>
<name>A0A367EBG5_9ACTN</name>
<sequence length="88" mass="9361">MPNTSRNPFRSVSHPAFDFLVTFLRGRVQRARSGELDRGASAVEWVIISAVVVAIVGVVAAIINMALKNGADKVSDCIDGADQDGTCE</sequence>
<keyword evidence="3" id="KW-1185">Reference proteome</keyword>
<reference evidence="2 3" key="1">
    <citation type="submission" date="2018-06" db="EMBL/GenBank/DDBJ databases">
        <title>Streptomyces reniochalinae sp. nov. and Streptomyces diacarnus sp. nov. from marine sponges.</title>
        <authorList>
            <person name="Li L."/>
        </authorList>
    </citation>
    <scope>NUCLEOTIDE SEQUENCE [LARGE SCALE GENOMIC DNA]</scope>
    <source>
        <strain evidence="2 3">LHW50302</strain>
    </source>
</reference>
<evidence type="ECO:0000256" key="1">
    <source>
        <dbReference type="SAM" id="Phobius"/>
    </source>
</evidence>
<feature type="transmembrane region" description="Helical" evidence="1">
    <location>
        <begin position="45"/>
        <end position="67"/>
    </location>
</feature>
<evidence type="ECO:0000313" key="3">
    <source>
        <dbReference type="Proteomes" id="UP000253507"/>
    </source>
</evidence>